<gene>
    <name evidence="1" type="ORF">DSM106972_071930</name>
</gene>
<evidence type="ECO:0000313" key="1">
    <source>
        <dbReference type="EMBL" id="RUT00784.1"/>
    </source>
</evidence>
<sequence>MSTEQYEQSRTCDSCGYEEKRLLDELSAAFEQTRAWGEPCPQCGSTEFSESASMPGLSRSVLSIWATNDGLSFSQQDEDLVIASRDNLELILEFLDSPSTHIWKRRVLASALHVLWYNAYPKTSQVAGFTFTYEIDSLDDDFLSDEEDITFEEYEDDSCCFQQVSPESFYDEEFAAKVAEEINKRAPLFIELGADSAEEFGNPLWYLHDYLREAFEKYAGKSTN</sequence>
<comment type="caution">
    <text evidence="1">The sequence shown here is derived from an EMBL/GenBank/DDBJ whole genome shotgun (WGS) entry which is preliminary data.</text>
</comment>
<dbReference type="Proteomes" id="UP000271624">
    <property type="component" value="Unassembled WGS sequence"/>
</dbReference>
<name>A0A3S1AHG3_9CYAN</name>
<proteinExistence type="predicted"/>
<evidence type="ECO:0000313" key="2">
    <source>
        <dbReference type="Proteomes" id="UP000271624"/>
    </source>
</evidence>
<accession>A0A3S1AHG3</accession>
<dbReference type="RefSeq" id="WP_186538684.1">
    <property type="nucleotide sequence ID" value="NZ_RSCL01000022.1"/>
</dbReference>
<organism evidence="1 2">
    <name type="scientific">Dulcicalothrix desertica PCC 7102</name>
    <dbReference type="NCBI Taxonomy" id="232991"/>
    <lineage>
        <taxon>Bacteria</taxon>
        <taxon>Bacillati</taxon>
        <taxon>Cyanobacteriota</taxon>
        <taxon>Cyanophyceae</taxon>
        <taxon>Nostocales</taxon>
        <taxon>Calotrichaceae</taxon>
        <taxon>Dulcicalothrix</taxon>
    </lineage>
</organism>
<protein>
    <submittedName>
        <fullName evidence="1">Uncharacterized protein</fullName>
    </submittedName>
</protein>
<dbReference type="AlphaFoldDB" id="A0A3S1AHG3"/>
<reference evidence="1" key="1">
    <citation type="submission" date="2018-12" db="EMBL/GenBank/DDBJ databases">
        <authorList>
            <person name="Will S."/>
            <person name="Neumann-Schaal M."/>
            <person name="Henke P."/>
        </authorList>
    </citation>
    <scope>NUCLEOTIDE SEQUENCE</scope>
    <source>
        <strain evidence="1">PCC 7102</strain>
    </source>
</reference>
<reference evidence="1" key="2">
    <citation type="journal article" date="2019" name="Genome Biol. Evol.">
        <title>Day and night: Metabolic profiles and evolutionary relationships of six axenic non-marine cyanobacteria.</title>
        <authorList>
            <person name="Will S.E."/>
            <person name="Henke P."/>
            <person name="Boedeker C."/>
            <person name="Huang S."/>
            <person name="Brinkmann H."/>
            <person name="Rohde M."/>
            <person name="Jarek M."/>
            <person name="Friedl T."/>
            <person name="Seufert S."/>
            <person name="Schumacher M."/>
            <person name="Overmann J."/>
            <person name="Neumann-Schaal M."/>
            <person name="Petersen J."/>
        </authorList>
    </citation>
    <scope>NUCLEOTIDE SEQUENCE [LARGE SCALE GENOMIC DNA]</scope>
    <source>
        <strain evidence="1">PCC 7102</strain>
    </source>
</reference>
<keyword evidence="2" id="KW-1185">Reference proteome</keyword>
<dbReference type="EMBL" id="RSCL01000022">
    <property type="protein sequence ID" value="RUT00784.1"/>
    <property type="molecule type" value="Genomic_DNA"/>
</dbReference>